<gene>
    <name evidence="2" type="ORF">GCE9029_03015</name>
</gene>
<keyword evidence="3" id="KW-1185">Reference proteome</keyword>
<reference evidence="3" key="1">
    <citation type="submission" date="2016-02" db="EMBL/GenBank/DDBJ databases">
        <authorList>
            <person name="Rodrigo-Torres Lidia"/>
            <person name="Arahal R.David."/>
        </authorList>
    </citation>
    <scope>NUCLEOTIDE SEQUENCE [LARGE SCALE GENOMIC DNA]</scope>
    <source>
        <strain evidence="3">CECT 9029</strain>
    </source>
</reference>
<dbReference type="OrthoDB" id="5918301at2"/>
<dbReference type="AlphaFoldDB" id="A0A128F5N7"/>
<organism evidence="2 3">
    <name type="scientific">Grimontia celer</name>
    <dbReference type="NCBI Taxonomy" id="1796497"/>
    <lineage>
        <taxon>Bacteria</taxon>
        <taxon>Pseudomonadati</taxon>
        <taxon>Pseudomonadota</taxon>
        <taxon>Gammaproteobacteria</taxon>
        <taxon>Vibrionales</taxon>
        <taxon>Vibrionaceae</taxon>
        <taxon>Grimontia</taxon>
    </lineage>
</organism>
<dbReference type="Proteomes" id="UP000071641">
    <property type="component" value="Unassembled WGS sequence"/>
</dbReference>
<sequence>MQWLAKFTASPTLIFTAVAVATIASDVAMQKQSESSRVLLTKYLEVLPSISLEMVKAQSALEASDKTVLVPQQVDMLEETLAKLLSSQYSSFEKRRLAMKIEILRTNEEVENTDYDRELHRFGDKGCEPNVQLVNQIEQLEPLSVRPQYQVTLCYLNRDGTTMMSSASSLDLSPSEALDP</sequence>
<evidence type="ECO:0000313" key="3">
    <source>
        <dbReference type="Proteomes" id="UP000071641"/>
    </source>
</evidence>
<protein>
    <submittedName>
        <fullName evidence="2">Uncharacterized protein</fullName>
    </submittedName>
</protein>
<name>A0A128F5N7_9GAMM</name>
<evidence type="ECO:0000256" key="1">
    <source>
        <dbReference type="SAM" id="SignalP"/>
    </source>
</evidence>
<dbReference type="RefSeq" id="WP_062664306.1">
    <property type="nucleotide sequence ID" value="NZ_FIZX01000002.1"/>
</dbReference>
<dbReference type="EMBL" id="FIZX01000002">
    <property type="protein sequence ID" value="CZF82078.1"/>
    <property type="molecule type" value="Genomic_DNA"/>
</dbReference>
<keyword evidence="1" id="KW-0732">Signal</keyword>
<proteinExistence type="predicted"/>
<evidence type="ECO:0000313" key="2">
    <source>
        <dbReference type="EMBL" id="CZF82078.1"/>
    </source>
</evidence>
<accession>A0A128F5N7</accession>
<feature type="signal peptide" evidence="1">
    <location>
        <begin position="1"/>
        <end position="21"/>
    </location>
</feature>
<feature type="chain" id="PRO_5007282058" evidence="1">
    <location>
        <begin position="22"/>
        <end position="180"/>
    </location>
</feature>